<feature type="domain" description="2Fe-2S ferredoxin-type" evidence="9">
    <location>
        <begin position="256"/>
        <end position="346"/>
    </location>
</feature>
<proteinExistence type="predicted"/>
<dbReference type="PROSITE" id="PS00197">
    <property type="entry name" value="2FE2S_FER_1"/>
    <property type="match status" value="1"/>
</dbReference>
<dbReference type="GO" id="GO:0050660">
    <property type="term" value="F:flavin adenine dinucleotide binding"/>
    <property type="evidence" value="ECO:0007669"/>
    <property type="project" value="TreeGrafter"/>
</dbReference>
<dbReference type="InterPro" id="IPR012675">
    <property type="entry name" value="Beta-grasp_dom_sf"/>
</dbReference>
<keyword evidence="3" id="KW-0001">2Fe-2S</keyword>
<keyword evidence="5" id="KW-0274">FAD</keyword>
<evidence type="ECO:0000256" key="8">
    <source>
        <dbReference type="ARBA" id="ARBA00023014"/>
    </source>
</evidence>
<dbReference type="InterPro" id="IPR001041">
    <property type="entry name" value="2Fe-2S_ferredoxin-type"/>
</dbReference>
<reference evidence="11 12" key="1">
    <citation type="submission" date="2019-04" db="EMBL/GenBank/DDBJ databases">
        <title>Psychroflexus halotolerans sp. nov., isolated from a marine solar saltern.</title>
        <authorList>
            <person name="Feng X."/>
        </authorList>
    </citation>
    <scope>NUCLEOTIDE SEQUENCE [LARGE SCALE GENOMIC DNA]</scope>
    <source>
        <strain evidence="11 12">WDS2C27</strain>
    </source>
</reference>
<dbReference type="CDD" id="cd00207">
    <property type="entry name" value="fer2"/>
    <property type="match status" value="1"/>
</dbReference>
<dbReference type="InterPro" id="IPR001709">
    <property type="entry name" value="Flavoprot_Pyr_Nucl_cyt_Rdtase"/>
</dbReference>
<dbReference type="SUPFAM" id="SSF63380">
    <property type="entry name" value="Riboflavin synthase domain-like"/>
    <property type="match status" value="1"/>
</dbReference>
<dbReference type="EMBL" id="SWMU01000001">
    <property type="protein sequence ID" value="TKS57363.1"/>
    <property type="molecule type" value="Genomic_DNA"/>
</dbReference>
<evidence type="ECO:0000256" key="5">
    <source>
        <dbReference type="ARBA" id="ARBA00022827"/>
    </source>
</evidence>
<dbReference type="PRINTS" id="PR00371">
    <property type="entry name" value="FPNCR"/>
</dbReference>
<organism evidence="11 12">
    <name type="scientific">Mesohalobacter halotolerans</name>
    <dbReference type="NCBI Taxonomy" id="1883405"/>
    <lineage>
        <taxon>Bacteria</taxon>
        <taxon>Pseudomonadati</taxon>
        <taxon>Bacteroidota</taxon>
        <taxon>Flavobacteriia</taxon>
        <taxon>Flavobacteriales</taxon>
        <taxon>Flavobacteriaceae</taxon>
        <taxon>Mesohalobacter</taxon>
    </lineage>
</organism>
<dbReference type="InterPro" id="IPR001433">
    <property type="entry name" value="OxRdtase_FAD/NAD-bd"/>
</dbReference>
<dbReference type="PROSITE" id="PS51384">
    <property type="entry name" value="FAD_FR"/>
    <property type="match status" value="1"/>
</dbReference>
<dbReference type="InterPro" id="IPR039261">
    <property type="entry name" value="FNR_nucleotide-bd"/>
</dbReference>
<dbReference type="InterPro" id="IPR017938">
    <property type="entry name" value="Riboflavin_synthase-like_b-brl"/>
</dbReference>
<dbReference type="InterPro" id="IPR036010">
    <property type="entry name" value="2Fe-2S_ferredoxin-like_sf"/>
</dbReference>
<dbReference type="PRINTS" id="PR00406">
    <property type="entry name" value="CYTB5RDTASE"/>
</dbReference>
<keyword evidence="2" id="KW-0285">Flavoprotein</keyword>
<sequence>MSLFHTLQVKAIERQTDKAVKISFDIPENLTSEFQYQPGQYITLSKTINGDEIRRSYSICSTPGEDLSIVVKAIADGVFSNYANQKLKTGDSLEVMPPEGHFTPTLETTSNFCAFAAGSGITPVMSILKSTLQFNDDAKFVLVYGNKSPQETIFFEELLALKKHYPERLFVENIYSQTREDNAHFGRIEKPTVNYALKNKYSGIDFSEYFLCGPEPMIEHVQEVLRDNGIDESKIKYELFYSEKEAEDIANTDGKTKLKIIVDDEEHELVMDQDKVILDAILEQDIDVPYSCQGGICSSCLAKIKTGKAEMRKNQILTDEEVEQGLVLTCQAQPQTPEVIVDYDDI</sequence>
<dbReference type="GO" id="GO:0046872">
    <property type="term" value="F:metal ion binding"/>
    <property type="evidence" value="ECO:0007669"/>
    <property type="project" value="UniProtKB-KW"/>
</dbReference>
<evidence type="ECO:0000256" key="6">
    <source>
        <dbReference type="ARBA" id="ARBA00023002"/>
    </source>
</evidence>
<evidence type="ECO:0000256" key="7">
    <source>
        <dbReference type="ARBA" id="ARBA00023004"/>
    </source>
</evidence>
<dbReference type="InterPro" id="IPR050415">
    <property type="entry name" value="MRET"/>
</dbReference>
<dbReference type="Pfam" id="PF00970">
    <property type="entry name" value="FAD_binding_6"/>
    <property type="match status" value="1"/>
</dbReference>
<keyword evidence="6" id="KW-0560">Oxidoreductase</keyword>
<dbReference type="PANTHER" id="PTHR47354:SF8">
    <property type="entry name" value="1,2-PHENYLACETYL-COA EPOXIDASE, SUBUNIT E"/>
    <property type="match status" value="1"/>
</dbReference>
<protein>
    <submittedName>
        <fullName evidence="11">Ferredoxin--NADP reductase</fullName>
    </submittedName>
</protein>
<accession>A0A4U5TTA2</accession>
<dbReference type="CDD" id="cd06214">
    <property type="entry name" value="PA_degradation_oxidoreductase_like"/>
    <property type="match status" value="1"/>
</dbReference>
<dbReference type="GO" id="GO:0051537">
    <property type="term" value="F:2 iron, 2 sulfur cluster binding"/>
    <property type="evidence" value="ECO:0007669"/>
    <property type="project" value="UniProtKB-KW"/>
</dbReference>
<name>A0A4U5TTA2_9FLAO</name>
<dbReference type="PANTHER" id="PTHR47354">
    <property type="entry name" value="NADH OXIDOREDUCTASE HCR"/>
    <property type="match status" value="1"/>
</dbReference>
<dbReference type="InterPro" id="IPR017927">
    <property type="entry name" value="FAD-bd_FR_type"/>
</dbReference>
<evidence type="ECO:0000259" key="9">
    <source>
        <dbReference type="PROSITE" id="PS51085"/>
    </source>
</evidence>
<keyword evidence="8" id="KW-0411">Iron-sulfur</keyword>
<dbReference type="Gene3D" id="3.40.50.80">
    <property type="entry name" value="Nucleotide-binding domain of ferredoxin-NADP reductase (FNR) module"/>
    <property type="match status" value="1"/>
</dbReference>
<dbReference type="OrthoDB" id="9789468at2"/>
<keyword evidence="7" id="KW-0408">Iron</keyword>
<evidence type="ECO:0000256" key="4">
    <source>
        <dbReference type="ARBA" id="ARBA00022723"/>
    </source>
</evidence>
<comment type="caution">
    <text evidence="11">The sequence shown here is derived from an EMBL/GenBank/DDBJ whole genome shotgun (WGS) entry which is preliminary data.</text>
</comment>
<keyword evidence="4" id="KW-0479">Metal-binding</keyword>
<dbReference type="Gene3D" id="2.40.30.10">
    <property type="entry name" value="Translation factors"/>
    <property type="match status" value="1"/>
</dbReference>
<gene>
    <name evidence="11" type="ORF">FCN74_02775</name>
</gene>
<dbReference type="Gene3D" id="3.10.20.30">
    <property type="match status" value="1"/>
</dbReference>
<evidence type="ECO:0000256" key="1">
    <source>
        <dbReference type="ARBA" id="ARBA00001974"/>
    </source>
</evidence>
<dbReference type="InterPro" id="IPR008333">
    <property type="entry name" value="Cbr1-like_FAD-bd_dom"/>
</dbReference>
<evidence type="ECO:0000313" key="11">
    <source>
        <dbReference type="EMBL" id="TKS57363.1"/>
    </source>
</evidence>
<dbReference type="SUPFAM" id="SSF54292">
    <property type="entry name" value="2Fe-2S ferredoxin-like"/>
    <property type="match status" value="1"/>
</dbReference>
<evidence type="ECO:0000313" key="12">
    <source>
        <dbReference type="Proteomes" id="UP000306552"/>
    </source>
</evidence>
<dbReference type="InterPro" id="IPR006058">
    <property type="entry name" value="2Fe2S_fd_BS"/>
</dbReference>
<dbReference type="Pfam" id="PF00175">
    <property type="entry name" value="NAD_binding_1"/>
    <property type="match status" value="1"/>
</dbReference>
<feature type="domain" description="FAD-binding FR-type" evidence="10">
    <location>
        <begin position="2"/>
        <end position="105"/>
    </location>
</feature>
<evidence type="ECO:0000256" key="2">
    <source>
        <dbReference type="ARBA" id="ARBA00022630"/>
    </source>
</evidence>
<dbReference type="SUPFAM" id="SSF52343">
    <property type="entry name" value="Ferredoxin reductase-like, C-terminal NADP-linked domain"/>
    <property type="match status" value="1"/>
</dbReference>
<evidence type="ECO:0000256" key="3">
    <source>
        <dbReference type="ARBA" id="ARBA00022714"/>
    </source>
</evidence>
<dbReference type="Pfam" id="PF00111">
    <property type="entry name" value="Fer2"/>
    <property type="match status" value="1"/>
</dbReference>
<dbReference type="AlphaFoldDB" id="A0A4U5TTA2"/>
<dbReference type="GO" id="GO:0016491">
    <property type="term" value="F:oxidoreductase activity"/>
    <property type="evidence" value="ECO:0007669"/>
    <property type="project" value="UniProtKB-KW"/>
</dbReference>
<evidence type="ECO:0000259" key="10">
    <source>
        <dbReference type="PROSITE" id="PS51384"/>
    </source>
</evidence>
<comment type="cofactor">
    <cofactor evidence="1">
        <name>FAD</name>
        <dbReference type="ChEBI" id="CHEBI:57692"/>
    </cofactor>
</comment>
<dbReference type="PROSITE" id="PS51085">
    <property type="entry name" value="2FE2S_FER_2"/>
    <property type="match status" value="1"/>
</dbReference>
<dbReference type="RefSeq" id="WP_138931066.1">
    <property type="nucleotide sequence ID" value="NZ_SWMU01000001.1"/>
</dbReference>
<dbReference type="Proteomes" id="UP000306552">
    <property type="component" value="Unassembled WGS sequence"/>
</dbReference>
<keyword evidence="12" id="KW-1185">Reference proteome</keyword>